<dbReference type="Gene3D" id="1.10.10.10">
    <property type="entry name" value="Winged helix-like DNA-binding domain superfamily/Winged helix DNA-binding domain"/>
    <property type="match status" value="1"/>
</dbReference>
<keyword evidence="2" id="KW-0805">Transcription regulation</keyword>
<feature type="domain" description="RNA polymerase sigma factor 70 region 4 type 2" evidence="5">
    <location>
        <begin position="44"/>
        <end position="81"/>
    </location>
</feature>
<evidence type="ECO:0000256" key="3">
    <source>
        <dbReference type="ARBA" id="ARBA00023082"/>
    </source>
</evidence>
<keyword evidence="7" id="KW-1185">Reference proteome</keyword>
<evidence type="ECO:0000313" key="6">
    <source>
        <dbReference type="EMBL" id="GAA4971728.1"/>
    </source>
</evidence>
<dbReference type="InterPro" id="IPR013324">
    <property type="entry name" value="RNA_pol_sigma_r3/r4-like"/>
</dbReference>
<dbReference type="InterPro" id="IPR036388">
    <property type="entry name" value="WH-like_DNA-bd_sf"/>
</dbReference>
<evidence type="ECO:0000256" key="4">
    <source>
        <dbReference type="ARBA" id="ARBA00023163"/>
    </source>
</evidence>
<reference evidence="7" key="1">
    <citation type="journal article" date="2019" name="Int. J. Syst. Evol. Microbiol.">
        <title>The Global Catalogue of Microorganisms (GCM) 10K type strain sequencing project: providing services to taxonomists for standard genome sequencing and annotation.</title>
        <authorList>
            <consortium name="The Broad Institute Genomics Platform"/>
            <consortium name="The Broad Institute Genome Sequencing Center for Infectious Disease"/>
            <person name="Wu L."/>
            <person name="Ma J."/>
        </authorList>
    </citation>
    <scope>NUCLEOTIDE SEQUENCE [LARGE SCALE GENOMIC DNA]</scope>
    <source>
        <strain evidence="7">JCM 18126</strain>
    </source>
</reference>
<dbReference type="Proteomes" id="UP001501195">
    <property type="component" value="Unassembled WGS sequence"/>
</dbReference>
<proteinExistence type="inferred from homology"/>
<organism evidence="6 7">
    <name type="scientific">Kineococcus glutinatus</name>
    <dbReference type="NCBI Taxonomy" id="1070872"/>
    <lineage>
        <taxon>Bacteria</taxon>
        <taxon>Bacillati</taxon>
        <taxon>Actinomycetota</taxon>
        <taxon>Actinomycetes</taxon>
        <taxon>Kineosporiales</taxon>
        <taxon>Kineosporiaceae</taxon>
        <taxon>Kineococcus</taxon>
    </lineage>
</organism>
<dbReference type="Pfam" id="PF08281">
    <property type="entry name" value="Sigma70_r4_2"/>
    <property type="match status" value="1"/>
</dbReference>
<dbReference type="InterPro" id="IPR013249">
    <property type="entry name" value="RNA_pol_sigma70_r4_t2"/>
</dbReference>
<sequence length="92" mass="10206">MGAEHPVRRNLTARETAERLGIAPRTVRKIMAEPRNQFLARAAERREQAVALRAQGLSYLEIAAEMGCSTGTVGRLLHDARLLEKKAQQQAV</sequence>
<accession>A0ABP9HIH1</accession>
<evidence type="ECO:0000256" key="1">
    <source>
        <dbReference type="ARBA" id="ARBA00010641"/>
    </source>
</evidence>
<comment type="caution">
    <text evidence="6">The sequence shown here is derived from an EMBL/GenBank/DDBJ whole genome shotgun (WGS) entry which is preliminary data.</text>
</comment>
<keyword evidence="3" id="KW-0731">Sigma factor</keyword>
<comment type="similarity">
    <text evidence="1">Belongs to the sigma-70 factor family. ECF subfamily.</text>
</comment>
<name>A0ABP9HIH1_9ACTN</name>
<evidence type="ECO:0000256" key="2">
    <source>
        <dbReference type="ARBA" id="ARBA00023015"/>
    </source>
</evidence>
<gene>
    <name evidence="6" type="ORF">GCM10023225_11820</name>
</gene>
<dbReference type="SUPFAM" id="SSF88659">
    <property type="entry name" value="Sigma3 and sigma4 domains of RNA polymerase sigma factors"/>
    <property type="match status" value="1"/>
</dbReference>
<keyword evidence="4" id="KW-0804">Transcription</keyword>
<dbReference type="EMBL" id="BAABIL010000152">
    <property type="protein sequence ID" value="GAA4971728.1"/>
    <property type="molecule type" value="Genomic_DNA"/>
</dbReference>
<protein>
    <recommendedName>
        <fullName evidence="5">RNA polymerase sigma factor 70 region 4 type 2 domain-containing protein</fullName>
    </recommendedName>
</protein>
<evidence type="ECO:0000259" key="5">
    <source>
        <dbReference type="Pfam" id="PF08281"/>
    </source>
</evidence>
<evidence type="ECO:0000313" key="7">
    <source>
        <dbReference type="Proteomes" id="UP001501195"/>
    </source>
</evidence>